<keyword evidence="1" id="KW-0945">Host-virus interaction</keyword>
<dbReference type="OrthoDB" id="5422202at2"/>
<proteinExistence type="predicted"/>
<dbReference type="KEGG" id="orz:FNH13_10210"/>
<feature type="region of interest" description="Disordered" evidence="3">
    <location>
        <begin position="1"/>
        <end position="165"/>
    </location>
</feature>
<feature type="compositionally biased region" description="Low complexity" evidence="3">
    <location>
        <begin position="147"/>
        <end position="160"/>
    </location>
</feature>
<dbReference type="Pfam" id="PF03993">
    <property type="entry name" value="DUF349"/>
    <property type="match status" value="3"/>
</dbReference>
<name>A0A516GFP1_9MICO</name>
<feature type="compositionally biased region" description="Pro residues" evidence="3">
    <location>
        <begin position="46"/>
        <end position="108"/>
    </location>
</feature>
<keyword evidence="5" id="KW-1185">Reference proteome</keyword>
<evidence type="ECO:0000256" key="2">
    <source>
        <dbReference type="SAM" id="Coils"/>
    </source>
</evidence>
<evidence type="ECO:0000256" key="3">
    <source>
        <dbReference type="SAM" id="MobiDB-lite"/>
    </source>
</evidence>
<dbReference type="PRINTS" id="PR01217">
    <property type="entry name" value="PRICHEXTENSN"/>
</dbReference>
<reference evidence="4 5" key="1">
    <citation type="submission" date="2019-07" db="EMBL/GenBank/DDBJ databases">
        <title>complete genome sequencing of Ornithinimicrobium sp. H23M54.</title>
        <authorList>
            <person name="Bae J.-W."/>
            <person name="Lee S.-Y."/>
        </authorList>
    </citation>
    <scope>NUCLEOTIDE SEQUENCE [LARGE SCALE GENOMIC DNA]</scope>
    <source>
        <strain evidence="4 5">H23M54</strain>
    </source>
</reference>
<dbReference type="EMBL" id="CP041616">
    <property type="protein sequence ID" value="QDO90341.1"/>
    <property type="molecule type" value="Genomic_DNA"/>
</dbReference>
<gene>
    <name evidence="4" type="ORF">FNH13_10210</name>
</gene>
<dbReference type="PANTHER" id="PTHR13037:SF24">
    <property type="entry name" value="POLYCOMB PROTEIN PCL-RELATED"/>
    <property type="match status" value="1"/>
</dbReference>
<feature type="coiled-coil region" evidence="2">
    <location>
        <begin position="252"/>
        <end position="279"/>
    </location>
</feature>
<evidence type="ECO:0000313" key="5">
    <source>
        <dbReference type="Proteomes" id="UP000315395"/>
    </source>
</evidence>
<organism evidence="4 5">
    <name type="scientific">Ornithinimicrobium ciconiae</name>
    <dbReference type="NCBI Taxonomy" id="2594265"/>
    <lineage>
        <taxon>Bacteria</taxon>
        <taxon>Bacillati</taxon>
        <taxon>Actinomycetota</taxon>
        <taxon>Actinomycetes</taxon>
        <taxon>Micrococcales</taxon>
        <taxon>Ornithinimicrobiaceae</taxon>
        <taxon>Ornithinimicrobium</taxon>
    </lineage>
</organism>
<feature type="coiled-coil region" evidence="2">
    <location>
        <begin position="488"/>
        <end position="545"/>
    </location>
</feature>
<feature type="coiled-coil region" evidence="2">
    <location>
        <begin position="418"/>
        <end position="457"/>
    </location>
</feature>
<feature type="compositionally biased region" description="Low complexity" evidence="3">
    <location>
        <begin position="10"/>
        <end position="21"/>
    </location>
</feature>
<evidence type="ECO:0000256" key="1">
    <source>
        <dbReference type="ARBA" id="ARBA00022581"/>
    </source>
</evidence>
<feature type="compositionally biased region" description="Pro residues" evidence="3">
    <location>
        <begin position="123"/>
        <end position="134"/>
    </location>
</feature>
<feature type="compositionally biased region" description="Low complexity" evidence="3">
    <location>
        <begin position="109"/>
        <end position="122"/>
    </location>
</feature>
<dbReference type="InterPro" id="IPR007139">
    <property type="entry name" value="DUF349"/>
</dbReference>
<dbReference type="Proteomes" id="UP000315395">
    <property type="component" value="Chromosome"/>
</dbReference>
<dbReference type="PANTHER" id="PTHR13037">
    <property type="entry name" value="FORMIN"/>
    <property type="match status" value="1"/>
</dbReference>
<dbReference type="AlphaFoldDB" id="A0A516GFP1"/>
<protein>
    <submittedName>
        <fullName evidence="4">DUF349 domain-containing protein</fullName>
    </submittedName>
</protein>
<evidence type="ECO:0000313" key="4">
    <source>
        <dbReference type="EMBL" id="QDO90341.1"/>
    </source>
</evidence>
<sequence length="577" mass="61983">MADEQSPATEPVAVEAAPEPVSTDAVTESSGVPVPGAPQPSQDPVVPSPQPSEVPTPGAPEPAPEPAVPEPAPEPAVPEPAPEPAVPEPAPEPAVPEPAPEPVTPTPQPSETAADSTDTAPAAPKPSAPKPGAIPSPAALAGRKPAVKPVAAAAPTPVATSHSLSFGRVAEDGTVFVKDGEEERAVGSYPEASNEEALAYFARKYDELAAIATLLEQRLGQTDLSAHEAREALKSLRDQIGEANVVGDLPALRERVTQIEAAVKERQRAETELRAQAKAEATTVREALVVEAEELAGADVHQVQWKSASARMRGMLDEWRSLQKKGPKLDKDVENALWQRLSTARSSFDKARKGFFSELDVQHGEAKRVKEKLVAEAEALSTSKDWGPTAGAFKRLMQDWRRAGRAQRADDDALWERFKSAQDQFFNAKDEVVAAENEVFRENLVAKEELLKEAESLVPVKDLESAKTKLRTIQEKWDEAGKVPREDMSRVEGRLRKVEQAVRDLEDAKWSRSNPELNARAQSMTAQLERAVQGLEQDLEAARATGDDTKIAAAQSALDARRQLLDAARGGLSELGG</sequence>
<keyword evidence="2" id="KW-0175">Coiled coil</keyword>
<accession>A0A516GFP1</accession>